<dbReference type="SUPFAM" id="SSF46785">
    <property type="entry name" value="Winged helix' DNA-binding domain"/>
    <property type="match status" value="1"/>
</dbReference>
<name>A0A2S3ZGK8_9MICO</name>
<dbReference type="Gene3D" id="1.10.10.10">
    <property type="entry name" value="Winged helix-like DNA-binding domain superfamily/Winged helix DNA-binding domain"/>
    <property type="match status" value="1"/>
</dbReference>
<dbReference type="Pfam" id="PF10400">
    <property type="entry name" value="Vir_act_alpha_C"/>
    <property type="match status" value="1"/>
</dbReference>
<evidence type="ECO:0000313" key="4">
    <source>
        <dbReference type="Proteomes" id="UP000237104"/>
    </source>
</evidence>
<feature type="domain" description="Transcription regulator PadR C-terminal" evidence="2">
    <location>
        <begin position="94"/>
        <end position="174"/>
    </location>
</feature>
<protein>
    <submittedName>
        <fullName evidence="3">PadR family transcriptional regulator</fullName>
    </submittedName>
</protein>
<dbReference type="InterPro" id="IPR018309">
    <property type="entry name" value="Tscrpt_reg_PadR_C"/>
</dbReference>
<comment type="caution">
    <text evidence="3">The sequence shown here is derived from an EMBL/GenBank/DDBJ whole genome shotgun (WGS) entry which is preliminary data.</text>
</comment>
<dbReference type="Gene3D" id="6.10.140.190">
    <property type="match status" value="1"/>
</dbReference>
<feature type="domain" description="Transcription regulator PadR N-terminal" evidence="1">
    <location>
        <begin position="11"/>
        <end position="82"/>
    </location>
</feature>
<organism evidence="3 4">
    <name type="scientific">Cryobacterium zongtaii</name>
    <dbReference type="NCBI Taxonomy" id="1259217"/>
    <lineage>
        <taxon>Bacteria</taxon>
        <taxon>Bacillati</taxon>
        <taxon>Actinomycetota</taxon>
        <taxon>Actinomycetes</taxon>
        <taxon>Micrococcales</taxon>
        <taxon>Microbacteriaceae</taxon>
        <taxon>Cryobacterium</taxon>
    </lineage>
</organism>
<dbReference type="OrthoDB" id="3186544at2"/>
<dbReference type="RefSeq" id="WP_103430897.1">
    <property type="nucleotide sequence ID" value="NZ_PPXF01000037.1"/>
</dbReference>
<sequence length="195" mass="20873">MATTDQTRMAVLGGLSIAPMTGYALREQIRDALGHFWAESFGQIYPALTALERDGLIERQAALRAGSSTFALTPLGTERLRELLAEDPQSVKPRNGVLLRLFFGRQLGQEACRKLVADTRATAEAELAEMRRIHEELQADTGPDAPYILLTVLAGEHAARASLDWADEALRVLDGLASAAPPAAASAATPAGEHS</sequence>
<dbReference type="PANTHER" id="PTHR43252:SF6">
    <property type="entry name" value="NEGATIVE TRANSCRIPTION REGULATOR PADR"/>
    <property type="match status" value="1"/>
</dbReference>
<reference evidence="3 4" key="1">
    <citation type="submission" date="2018-01" db="EMBL/GenBank/DDBJ databases">
        <title>Cryobacterium sp. nov., from glaciers in China.</title>
        <authorList>
            <person name="Liu Q."/>
            <person name="Xin Y.-H."/>
        </authorList>
    </citation>
    <scope>NUCLEOTIDE SEQUENCE [LARGE SCALE GENOMIC DNA]</scope>
    <source>
        <strain evidence="3 4">TMB1-8</strain>
    </source>
</reference>
<evidence type="ECO:0000313" key="3">
    <source>
        <dbReference type="EMBL" id="POH66439.1"/>
    </source>
</evidence>
<dbReference type="InterPro" id="IPR005149">
    <property type="entry name" value="Tscrpt_reg_PadR_N"/>
</dbReference>
<accession>A0A2S3ZGK8</accession>
<dbReference type="AlphaFoldDB" id="A0A2S3ZGK8"/>
<evidence type="ECO:0000259" key="1">
    <source>
        <dbReference type="Pfam" id="PF03551"/>
    </source>
</evidence>
<proteinExistence type="predicted"/>
<evidence type="ECO:0000259" key="2">
    <source>
        <dbReference type="Pfam" id="PF10400"/>
    </source>
</evidence>
<dbReference type="Pfam" id="PF03551">
    <property type="entry name" value="PadR"/>
    <property type="match status" value="1"/>
</dbReference>
<dbReference type="InterPro" id="IPR036388">
    <property type="entry name" value="WH-like_DNA-bd_sf"/>
</dbReference>
<dbReference type="InterPro" id="IPR036390">
    <property type="entry name" value="WH_DNA-bd_sf"/>
</dbReference>
<dbReference type="Proteomes" id="UP000237104">
    <property type="component" value="Unassembled WGS sequence"/>
</dbReference>
<gene>
    <name evidence="3" type="ORF">C3B59_08440</name>
</gene>
<dbReference type="EMBL" id="PPXF01000037">
    <property type="protein sequence ID" value="POH66439.1"/>
    <property type="molecule type" value="Genomic_DNA"/>
</dbReference>
<dbReference type="PANTHER" id="PTHR43252">
    <property type="entry name" value="TRANSCRIPTIONAL REGULATOR YQJI"/>
    <property type="match status" value="1"/>
</dbReference>